<reference evidence="2" key="1">
    <citation type="submission" date="2021-05" db="EMBL/GenBank/DDBJ databases">
        <authorList>
            <person name="Alioto T."/>
            <person name="Alioto T."/>
            <person name="Gomez Garrido J."/>
        </authorList>
    </citation>
    <scope>NUCLEOTIDE SEQUENCE</scope>
</reference>
<proteinExistence type="predicted"/>
<feature type="region of interest" description="Disordered" evidence="1">
    <location>
        <begin position="1"/>
        <end position="33"/>
    </location>
</feature>
<protein>
    <submittedName>
        <fullName evidence="2">(northern house mosquito) hypothetical protein</fullName>
    </submittedName>
</protein>
<feature type="compositionally biased region" description="Low complexity" evidence="1">
    <location>
        <begin position="89"/>
        <end position="100"/>
    </location>
</feature>
<evidence type="ECO:0000256" key="1">
    <source>
        <dbReference type="SAM" id="MobiDB-lite"/>
    </source>
</evidence>
<feature type="region of interest" description="Disordered" evidence="1">
    <location>
        <begin position="61"/>
        <end position="100"/>
    </location>
</feature>
<feature type="compositionally biased region" description="Polar residues" evidence="1">
    <location>
        <begin position="23"/>
        <end position="33"/>
    </location>
</feature>
<dbReference type="EMBL" id="HBUE01267370">
    <property type="protein sequence ID" value="CAG6562208.1"/>
    <property type="molecule type" value="Transcribed_RNA"/>
</dbReference>
<name>A0A8D8NET0_CULPI</name>
<dbReference type="AlphaFoldDB" id="A0A8D8NET0"/>
<evidence type="ECO:0000313" key="2">
    <source>
        <dbReference type="EMBL" id="CAG6562208.1"/>
    </source>
</evidence>
<dbReference type="EMBL" id="HBUE01267372">
    <property type="protein sequence ID" value="CAG6562211.1"/>
    <property type="molecule type" value="Transcribed_RNA"/>
</dbReference>
<accession>A0A8D8NET0</accession>
<dbReference type="EMBL" id="HBUE01162183">
    <property type="protein sequence ID" value="CAG6510806.1"/>
    <property type="molecule type" value="Transcribed_RNA"/>
</dbReference>
<dbReference type="EMBL" id="HBUE01162181">
    <property type="protein sequence ID" value="CAG6510803.1"/>
    <property type="molecule type" value="Transcribed_RNA"/>
</dbReference>
<sequence>MSDGSAYGLPKATSQARQRRNTPRYSSPLSEATGNRRPVLYTFCYRSESGASASAADIQRLCPASGDKPGASAGSAGRSGGGRCAPKSPAGTGPTGWPAG</sequence>
<organism evidence="2">
    <name type="scientific">Culex pipiens</name>
    <name type="common">House mosquito</name>
    <dbReference type="NCBI Taxonomy" id="7175"/>
    <lineage>
        <taxon>Eukaryota</taxon>
        <taxon>Metazoa</taxon>
        <taxon>Ecdysozoa</taxon>
        <taxon>Arthropoda</taxon>
        <taxon>Hexapoda</taxon>
        <taxon>Insecta</taxon>
        <taxon>Pterygota</taxon>
        <taxon>Neoptera</taxon>
        <taxon>Endopterygota</taxon>
        <taxon>Diptera</taxon>
        <taxon>Nematocera</taxon>
        <taxon>Culicoidea</taxon>
        <taxon>Culicidae</taxon>
        <taxon>Culicinae</taxon>
        <taxon>Culicini</taxon>
        <taxon>Culex</taxon>
        <taxon>Culex</taxon>
    </lineage>
</organism>